<evidence type="ECO:0000313" key="2">
    <source>
        <dbReference type="Proteomes" id="UP000248340"/>
    </source>
</evidence>
<accession>A0A319BTF5</accession>
<proteinExistence type="predicted"/>
<reference evidence="1 2" key="1">
    <citation type="submission" date="2016-12" db="EMBL/GenBank/DDBJ databases">
        <title>The genomes of Aspergillus section Nigri reveals drivers in fungal speciation.</title>
        <authorList>
            <consortium name="DOE Joint Genome Institute"/>
            <person name="Vesth T.C."/>
            <person name="Nybo J."/>
            <person name="Theobald S."/>
            <person name="Brandl J."/>
            <person name="Frisvad J.C."/>
            <person name="Nielsen K.F."/>
            <person name="Lyhne E.K."/>
            <person name="Kogle M.E."/>
            <person name="Kuo A."/>
            <person name="Riley R."/>
            <person name="Clum A."/>
            <person name="Nolan M."/>
            <person name="Lipzen A."/>
            <person name="Salamov A."/>
            <person name="Henrissat B."/>
            <person name="Wiebenga A."/>
            <person name="De Vries R.P."/>
            <person name="Grigoriev I.V."/>
            <person name="Mortensen U.H."/>
            <person name="Andersen M.R."/>
            <person name="Baker S.E."/>
        </authorList>
    </citation>
    <scope>NUCLEOTIDE SEQUENCE [LARGE SCALE GENOMIC DNA]</scope>
    <source>
        <strain evidence="1 2">CBS 121591</strain>
    </source>
</reference>
<protein>
    <submittedName>
        <fullName evidence="1">Uncharacterized protein</fullName>
    </submittedName>
</protein>
<organism evidence="1 2">
    <name type="scientific">Aspergillus uvarum CBS 121591</name>
    <dbReference type="NCBI Taxonomy" id="1448315"/>
    <lineage>
        <taxon>Eukaryota</taxon>
        <taxon>Fungi</taxon>
        <taxon>Dikarya</taxon>
        <taxon>Ascomycota</taxon>
        <taxon>Pezizomycotina</taxon>
        <taxon>Eurotiomycetes</taxon>
        <taxon>Eurotiomycetidae</taxon>
        <taxon>Eurotiales</taxon>
        <taxon>Aspergillaceae</taxon>
        <taxon>Aspergillus</taxon>
        <taxon>Aspergillus subgen. Circumdati</taxon>
    </lineage>
</organism>
<dbReference type="GeneID" id="37139373"/>
<dbReference type="RefSeq" id="XP_025486044.1">
    <property type="nucleotide sequence ID" value="XM_025636632.1"/>
</dbReference>
<sequence length="55" mass="6582">MTIWVPKTSLCAKQRISSRVILGGSCRACGRQLYILRRPSTFKRIYHFYQFHYSR</sequence>
<dbReference type="AlphaFoldDB" id="A0A319BTF5"/>
<dbReference type="EMBL" id="KZ821776">
    <property type="protein sequence ID" value="PYH75844.1"/>
    <property type="molecule type" value="Genomic_DNA"/>
</dbReference>
<keyword evidence="2" id="KW-1185">Reference proteome</keyword>
<gene>
    <name evidence="1" type="ORF">BO82DRAFT_359727</name>
</gene>
<evidence type="ECO:0000313" key="1">
    <source>
        <dbReference type="EMBL" id="PYH75844.1"/>
    </source>
</evidence>
<dbReference type="Proteomes" id="UP000248340">
    <property type="component" value="Unassembled WGS sequence"/>
</dbReference>
<name>A0A319BTF5_9EURO</name>
<dbReference type="VEuPathDB" id="FungiDB:BO82DRAFT_359727"/>